<feature type="binding site" description="in other chain" evidence="6">
    <location>
        <position position="83"/>
    </location>
    <ligand>
        <name>substrate</name>
        <note>ligand shared between homodimeric partners</note>
    </ligand>
</feature>
<dbReference type="EC" id="3.2.2.-" evidence="6"/>
<dbReference type="Proteomes" id="UP000694845">
    <property type="component" value="Unplaced"/>
</dbReference>
<feature type="binding site" description="in other chain" evidence="6">
    <location>
        <begin position="6"/>
        <end position="12"/>
    </location>
    <ligand>
        <name>substrate</name>
        <note>ligand shared between homodimeric partners</note>
    </ligand>
</feature>
<dbReference type="SUPFAM" id="SSF52309">
    <property type="entry name" value="N-(deoxy)ribosyltransferase-like"/>
    <property type="match status" value="2"/>
</dbReference>
<feature type="region of interest" description="Disordered" evidence="7">
    <location>
        <begin position="154"/>
        <end position="175"/>
    </location>
</feature>
<dbReference type="GO" id="GO:0009159">
    <property type="term" value="P:deoxyribonucleoside monophosphate catabolic process"/>
    <property type="evidence" value="ECO:0007669"/>
    <property type="project" value="InterPro"/>
</dbReference>
<evidence type="ECO:0000256" key="3">
    <source>
        <dbReference type="ARBA" id="ARBA00023080"/>
    </source>
</evidence>
<feature type="binding site" evidence="6">
    <location>
        <begin position="284"/>
        <end position="286"/>
    </location>
    <ligand>
        <name>substrate</name>
        <note>ligand shared between homodimeric partners</note>
    </ligand>
</feature>
<evidence type="ECO:0000256" key="6">
    <source>
        <dbReference type="HAMAP-Rule" id="MF_03036"/>
    </source>
</evidence>
<dbReference type="PANTHER" id="PTHR15364:SF0">
    <property type="entry name" value="2'-DEOXYNUCLEOSIDE 5'-PHOSPHATE N-HYDROLASE 1"/>
    <property type="match status" value="1"/>
</dbReference>
<evidence type="ECO:0000256" key="4">
    <source>
        <dbReference type="ARBA" id="ARBA00023295"/>
    </source>
</evidence>
<keyword evidence="4 6" id="KW-0326">Glycosidase</keyword>
<dbReference type="OrthoDB" id="18087at2759"/>
<evidence type="ECO:0000256" key="1">
    <source>
        <dbReference type="ARBA" id="ARBA00011407"/>
    </source>
</evidence>
<dbReference type="FunFam" id="3.40.50.450:FF:000019">
    <property type="entry name" value="2'-deoxynucleoside 5'-phosphate N-hydrolase 1"/>
    <property type="match status" value="2"/>
</dbReference>
<comment type="similarity">
    <text evidence="6">Belongs to the 2'-deoxynucleoside 5'-phosphate N-hydrolase 1 family.</text>
</comment>
<dbReference type="PANTHER" id="PTHR15364">
    <property type="entry name" value="2'-DEOXYNUCLEOSIDE 5'-PHOSPHATE N-HYDROLASE 1"/>
    <property type="match status" value="1"/>
</dbReference>
<comment type="function">
    <text evidence="6">Catalyzes the cleavage of the N-glycosidic bond of deoxyribonucleoside 5'-monophosphates to yield deoxyribose 5-phosphate and a purine or pyrimidine base.</text>
</comment>
<dbReference type="Pfam" id="PF05014">
    <property type="entry name" value="Nuc_deoxyrib_tr"/>
    <property type="match status" value="2"/>
</dbReference>
<reference evidence="9" key="1">
    <citation type="submission" date="2025-08" db="UniProtKB">
        <authorList>
            <consortium name="RefSeq"/>
        </authorList>
    </citation>
    <scope>IDENTIFICATION</scope>
</reference>
<dbReference type="InterPro" id="IPR007710">
    <property type="entry name" value="Nucleoside_deoxyribTrfase"/>
</dbReference>
<keyword evidence="2 6" id="KW-0378">Hydrolase</keyword>
<dbReference type="InterPro" id="IPR051239">
    <property type="entry name" value="2'-dNMP_N-hydrolase"/>
</dbReference>
<accession>A0A8B7YBF1</accession>
<protein>
    <recommendedName>
        <fullName evidence="6">Putative 2'-deoxynucleoside 5'-phosphate N-hydrolase 1</fullName>
        <ecNumber evidence="6">3.2.2.-</ecNumber>
    </recommendedName>
</protein>
<dbReference type="KEGG" id="aplc:110979255"/>
<evidence type="ECO:0000313" key="9">
    <source>
        <dbReference type="RefSeq" id="XP_022090574.1"/>
    </source>
</evidence>
<keyword evidence="6" id="KW-0963">Cytoplasm</keyword>
<dbReference type="GO" id="GO:0042802">
    <property type="term" value="F:identical protein binding"/>
    <property type="evidence" value="ECO:0007669"/>
    <property type="project" value="UniProtKB-ARBA"/>
</dbReference>
<comment type="subcellular location">
    <subcellularLocation>
        <location evidence="6">Cytoplasm</location>
    </subcellularLocation>
    <subcellularLocation>
        <location evidence="6">Nucleus</location>
    </subcellularLocation>
</comment>
<feature type="compositionally biased region" description="Basic and acidic residues" evidence="7">
    <location>
        <begin position="155"/>
        <end position="175"/>
    </location>
</feature>
<keyword evidence="6" id="KW-0539">Nucleus</keyword>
<dbReference type="Gene3D" id="3.40.50.450">
    <property type="match status" value="2"/>
</dbReference>
<dbReference type="AlphaFoldDB" id="A0A8B7YBF1"/>
<keyword evidence="8" id="KW-1185">Reference proteome</keyword>
<feature type="binding site" description="in other chain" evidence="6">
    <location>
        <position position="21"/>
    </location>
    <ligand>
        <name>substrate</name>
        <note>ligand shared between homodimeric partners</note>
    </ligand>
</feature>
<dbReference type="RefSeq" id="XP_022090574.1">
    <property type="nucleotide sequence ID" value="XM_022234882.1"/>
</dbReference>
<evidence type="ECO:0000256" key="5">
    <source>
        <dbReference type="ARBA" id="ARBA00047460"/>
    </source>
</evidence>
<dbReference type="GeneID" id="110979255"/>
<evidence type="ECO:0000313" key="8">
    <source>
        <dbReference type="Proteomes" id="UP000694845"/>
    </source>
</evidence>
<feature type="binding site" evidence="6">
    <location>
        <begin position="107"/>
        <end position="109"/>
    </location>
    <ligand>
        <name>substrate</name>
        <note>ligand shared between homodimeric partners</note>
    </ligand>
</feature>
<dbReference type="GO" id="GO:0005737">
    <property type="term" value="C:cytoplasm"/>
    <property type="evidence" value="ECO:0007669"/>
    <property type="project" value="UniProtKB-SubCell"/>
</dbReference>
<keyword evidence="3 6" id="KW-0546">Nucleotide metabolism</keyword>
<evidence type="ECO:0000256" key="7">
    <source>
        <dbReference type="SAM" id="MobiDB-lite"/>
    </source>
</evidence>
<feature type="binding site" description="in other chain" evidence="6">
    <location>
        <position position="260"/>
    </location>
    <ligand>
        <name>substrate</name>
        <note>ligand shared between homodimeric partners</note>
    </ligand>
</feature>
<dbReference type="HAMAP" id="MF_03036">
    <property type="entry name" value="Nuc_phosphate_hydrolase"/>
    <property type="match status" value="2"/>
</dbReference>
<dbReference type="GO" id="GO:0009116">
    <property type="term" value="P:nucleoside metabolic process"/>
    <property type="evidence" value="ECO:0007669"/>
    <property type="project" value="UniProtKB-UniRule"/>
</dbReference>
<evidence type="ECO:0000256" key="2">
    <source>
        <dbReference type="ARBA" id="ARBA00022801"/>
    </source>
</evidence>
<feature type="binding site" description="in other chain" evidence="6">
    <location>
        <position position="194"/>
    </location>
    <ligand>
        <name>substrate</name>
        <note>ligand shared between homodimeric partners</note>
    </ligand>
</feature>
<dbReference type="InterPro" id="IPR028607">
    <property type="entry name" value="DNPH1"/>
</dbReference>
<comment type="catalytic activity">
    <reaction evidence="6">
        <text>a purine 2'-deoxyribonucleoside 5'-phosphate + H2O = a purine nucleobase + 2-deoxy-D-ribose 5-phosphate</text>
        <dbReference type="Rhea" id="RHEA:51132"/>
        <dbReference type="ChEBI" id="CHEBI:15377"/>
        <dbReference type="ChEBI" id="CHEBI:26386"/>
        <dbReference type="ChEBI" id="CHEBI:62877"/>
        <dbReference type="ChEBI" id="CHEBI:142198"/>
    </reaction>
</comment>
<organism evidence="8 9">
    <name type="scientific">Acanthaster planci</name>
    <name type="common">Crown-of-thorns starfish</name>
    <dbReference type="NCBI Taxonomy" id="133434"/>
    <lineage>
        <taxon>Eukaryota</taxon>
        <taxon>Metazoa</taxon>
        <taxon>Echinodermata</taxon>
        <taxon>Eleutherozoa</taxon>
        <taxon>Asterozoa</taxon>
        <taxon>Asteroidea</taxon>
        <taxon>Valvatacea</taxon>
        <taxon>Valvatida</taxon>
        <taxon>Acanthasteridae</taxon>
        <taxon>Acanthaster</taxon>
    </lineage>
</organism>
<comment type="catalytic activity">
    <reaction evidence="6">
        <text>a pyrimidine 2'-deoxyribonucleoside 5'-phosphate + H2O = a pyrimidine nucleobase + 2-deoxy-D-ribose 5-phosphate</text>
        <dbReference type="Rhea" id="RHEA:57852"/>
        <dbReference type="ChEBI" id="CHEBI:15377"/>
        <dbReference type="ChEBI" id="CHEBI:26432"/>
        <dbReference type="ChEBI" id="CHEBI:62877"/>
        <dbReference type="ChEBI" id="CHEBI:142209"/>
    </reaction>
</comment>
<dbReference type="GO" id="GO:0006163">
    <property type="term" value="P:purine nucleotide metabolic process"/>
    <property type="evidence" value="ECO:0007669"/>
    <property type="project" value="UniProtKB-ARBA"/>
</dbReference>
<name>A0A8B7YBF1_ACAPL</name>
<sequence length="315" mass="34968">MSRKIYFCGSIRGGRQDVGLYAKIIKTLGSYGQVLTEHVGDDDLDKNEDLDDKGIHDRDVEWLQGCDAVVAEVTQPSMGVGYELGRARAMGKKILCLFRPDTGKLLSGLVNGADNGESFAIKNYKEEEYPGILKEYFDQLSKENVDEPVAAKKMKMTDDGADKESQDTESSPSKERKVYFCGSITGGRQDASIYSKIVEEIKTSYGQVLTENVAKEDPIIAVNGQKVSDKEIHEMDMKWLQSSTDVVAEVTQVSTGVGYEIGRAVGMNKRILCLYRSRDNSRISAMISGAHNGTSFIVKDYKVEEYVAVLKEFFQ</sequence>
<gene>
    <name evidence="9" type="primary">LOC110979255</name>
</gene>
<dbReference type="GO" id="GO:0005634">
    <property type="term" value="C:nucleus"/>
    <property type="evidence" value="ECO:0007669"/>
    <property type="project" value="UniProtKB-SubCell"/>
</dbReference>
<proteinExistence type="inferred from homology"/>
<comment type="caution">
    <text evidence="6">Lacks conserved residue(s) required for the propagation of feature annotation.</text>
</comment>
<dbReference type="GO" id="GO:0070694">
    <property type="term" value="F:5-hydroxymethyl-dUMP N-hydrolase activity"/>
    <property type="evidence" value="ECO:0007669"/>
    <property type="project" value="InterPro"/>
</dbReference>
<comment type="subunit">
    <text evidence="1 6">Monomer and homodimer.</text>
</comment>
<comment type="catalytic activity">
    <reaction evidence="5">
        <text>5-hydroxymethyl-dUMP + H2O = 5-hydroxymethyluracil + 2-deoxy-D-ribose 5-phosphate</text>
        <dbReference type="Rhea" id="RHEA:77099"/>
        <dbReference type="ChEBI" id="CHEBI:15377"/>
        <dbReference type="ChEBI" id="CHEBI:16964"/>
        <dbReference type="ChEBI" id="CHEBI:62877"/>
        <dbReference type="ChEBI" id="CHEBI:90409"/>
    </reaction>
    <physiologicalReaction direction="left-to-right" evidence="5">
        <dbReference type="Rhea" id="RHEA:77100"/>
    </physiologicalReaction>
</comment>